<protein>
    <submittedName>
        <fullName evidence="10">L,D-transpeptidase catalytic domain</fullName>
    </submittedName>
</protein>
<sequence length="158" mass="17303">MNIFTRIIAVATFAVAAIGVTTPSEAGFFTSFKPKPSLVATVSLSEQRMYLKVTDERGKTQKYVWKVSTGTSGFDTPRGQYRPTWLSKAHKSSQYDDAPMPYSVFFVNGVAIHGTEAVSKLGSRASHGCVRLATENAEAFYNAVQAYGKYNTKIIVTN</sequence>
<keyword evidence="6 7" id="KW-0961">Cell wall biogenesis/degradation</keyword>
<evidence type="ECO:0000256" key="4">
    <source>
        <dbReference type="ARBA" id="ARBA00022960"/>
    </source>
</evidence>
<dbReference type="GO" id="GO:0071972">
    <property type="term" value="F:peptidoglycan L,D-transpeptidase activity"/>
    <property type="evidence" value="ECO:0007669"/>
    <property type="project" value="TreeGrafter"/>
</dbReference>
<keyword evidence="11" id="KW-1185">Reference proteome</keyword>
<feature type="domain" description="L,D-TPase catalytic" evidence="9">
    <location>
        <begin position="38"/>
        <end position="157"/>
    </location>
</feature>
<reference evidence="10 11" key="1">
    <citation type="submission" date="2016-10" db="EMBL/GenBank/DDBJ databases">
        <authorList>
            <person name="de Groot N.N."/>
        </authorList>
    </citation>
    <scope>NUCLEOTIDE SEQUENCE [LARGE SCALE GENOMIC DNA]</scope>
    <source>
        <strain evidence="10 11">ATCC 35022</strain>
    </source>
</reference>
<evidence type="ECO:0000259" key="9">
    <source>
        <dbReference type="PROSITE" id="PS52029"/>
    </source>
</evidence>
<dbReference type="GO" id="GO:0005576">
    <property type="term" value="C:extracellular region"/>
    <property type="evidence" value="ECO:0007669"/>
    <property type="project" value="TreeGrafter"/>
</dbReference>
<feature type="active site" description="Nucleophile" evidence="7">
    <location>
        <position position="129"/>
    </location>
</feature>
<dbReference type="PANTHER" id="PTHR30582">
    <property type="entry name" value="L,D-TRANSPEPTIDASE"/>
    <property type="match status" value="1"/>
</dbReference>
<dbReference type="InterPro" id="IPR050979">
    <property type="entry name" value="LD-transpeptidase"/>
</dbReference>
<evidence type="ECO:0000256" key="5">
    <source>
        <dbReference type="ARBA" id="ARBA00022984"/>
    </source>
</evidence>
<evidence type="ECO:0000256" key="3">
    <source>
        <dbReference type="ARBA" id="ARBA00022679"/>
    </source>
</evidence>
<proteinExistence type="inferred from homology"/>
<dbReference type="AlphaFoldDB" id="A0A1G6EG55"/>
<dbReference type="PANTHER" id="PTHR30582:SF2">
    <property type="entry name" value="L,D-TRANSPEPTIDASE YCIB-RELATED"/>
    <property type="match status" value="1"/>
</dbReference>
<evidence type="ECO:0000256" key="8">
    <source>
        <dbReference type="SAM" id="SignalP"/>
    </source>
</evidence>
<evidence type="ECO:0000256" key="2">
    <source>
        <dbReference type="ARBA" id="ARBA00005992"/>
    </source>
</evidence>
<keyword evidence="4 7" id="KW-0133">Cell shape</keyword>
<evidence type="ECO:0000256" key="6">
    <source>
        <dbReference type="ARBA" id="ARBA00023316"/>
    </source>
</evidence>
<dbReference type="PROSITE" id="PS52029">
    <property type="entry name" value="LD_TPASE"/>
    <property type="match status" value="1"/>
</dbReference>
<keyword evidence="3" id="KW-0808">Transferase</keyword>
<evidence type="ECO:0000313" key="10">
    <source>
        <dbReference type="EMBL" id="SDB56280.1"/>
    </source>
</evidence>
<keyword evidence="5 7" id="KW-0573">Peptidoglycan synthesis</keyword>
<feature type="signal peptide" evidence="8">
    <location>
        <begin position="1"/>
        <end position="26"/>
    </location>
</feature>
<evidence type="ECO:0000313" key="11">
    <source>
        <dbReference type="Proteomes" id="UP000199071"/>
    </source>
</evidence>
<dbReference type="InterPro" id="IPR005490">
    <property type="entry name" value="LD_TPept_cat_dom"/>
</dbReference>
<dbReference type="InterPro" id="IPR038063">
    <property type="entry name" value="Transpep_catalytic_dom"/>
</dbReference>
<dbReference type="Proteomes" id="UP000199071">
    <property type="component" value="Unassembled WGS sequence"/>
</dbReference>
<dbReference type="OrthoDB" id="463216at2"/>
<dbReference type="Pfam" id="PF03734">
    <property type="entry name" value="YkuD"/>
    <property type="match status" value="1"/>
</dbReference>
<dbReference type="EMBL" id="FMXQ01000012">
    <property type="protein sequence ID" value="SDB56280.1"/>
    <property type="molecule type" value="Genomic_DNA"/>
</dbReference>
<evidence type="ECO:0000256" key="1">
    <source>
        <dbReference type="ARBA" id="ARBA00004752"/>
    </source>
</evidence>
<dbReference type="Gene3D" id="2.40.440.10">
    <property type="entry name" value="L,D-transpeptidase catalytic domain-like"/>
    <property type="match status" value="1"/>
</dbReference>
<evidence type="ECO:0000256" key="7">
    <source>
        <dbReference type="PROSITE-ProRule" id="PRU01373"/>
    </source>
</evidence>
<dbReference type="GO" id="GO:0071555">
    <property type="term" value="P:cell wall organization"/>
    <property type="evidence" value="ECO:0007669"/>
    <property type="project" value="UniProtKB-UniRule"/>
</dbReference>
<dbReference type="CDD" id="cd16913">
    <property type="entry name" value="YkuD_like"/>
    <property type="match status" value="1"/>
</dbReference>
<gene>
    <name evidence="10" type="ORF">SAMN02982931_04466</name>
</gene>
<dbReference type="SUPFAM" id="SSF141523">
    <property type="entry name" value="L,D-transpeptidase catalytic domain-like"/>
    <property type="match status" value="1"/>
</dbReference>
<dbReference type="STRING" id="665467.SAMN02982931_04466"/>
<feature type="active site" description="Proton donor/acceptor" evidence="7">
    <location>
        <position position="113"/>
    </location>
</feature>
<dbReference type="GO" id="GO:0008360">
    <property type="term" value="P:regulation of cell shape"/>
    <property type="evidence" value="ECO:0007669"/>
    <property type="project" value="UniProtKB-UniRule"/>
</dbReference>
<feature type="chain" id="PRO_5011460489" evidence="8">
    <location>
        <begin position="27"/>
        <end position="158"/>
    </location>
</feature>
<comment type="pathway">
    <text evidence="1 7">Cell wall biogenesis; peptidoglycan biosynthesis.</text>
</comment>
<keyword evidence="8" id="KW-0732">Signal</keyword>
<dbReference type="GO" id="GO:0018104">
    <property type="term" value="P:peptidoglycan-protein cross-linking"/>
    <property type="evidence" value="ECO:0007669"/>
    <property type="project" value="TreeGrafter"/>
</dbReference>
<dbReference type="GO" id="GO:0016740">
    <property type="term" value="F:transferase activity"/>
    <property type="evidence" value="ECO:0007669"/>
    <property type="project" value="UniProtKB-KW"/>
</dbReference>
<dbReference type="RefSeq" id="WP_090880497.1">
    <property type="nucleotide sequence ID" value="NZ_FMXQ01000012.1"/>
</dbReference>
<accession>A0A1G6EG55</accession>
<comment type="similarity">
    <text evidence="2">Belongs to the YkuD family.</text>
</comment>
<organism evidence="10 11">
    <name type="scientific">Bauldia litoralis</name>
    <dbReference type="NCBI Taxonomy" id="665467"/>
    <lineage>
        <taxon>Bacteria</taxon>
        <taxon>Pseudomonadati</taxon>
        <taxon>Pseudomonadota</taxon>
        <taxon>Alphaproteobacteria</taxon>
        <taxon>Hyphomicrobiales</taxon>
        <taxon>Kaistiaceae</taxon>
        <taxon>Bauldia</taxon>
    </lineage>
</organism>
<dbReference type="UniPathway" id="UPA00219"/>
<name>A0A1G6EG55_9HYPH</name>